<proteinExistence type="predicted"/>
<reference evidence="1 2" key="1">
    <citation type="submission" date="2020-08" db="EMBL/GenBank/DDBJ databases">
        <title>Pseudomonas sp. nov.</title>
        <authorList>
            <person name="Gieschler S."/>
            <person name="Fiedler G."/>
            <person name="Brinks E."/>
            <person name="Boehnlein C."/>
            <person name="Franz C.M.A.P."/>
            <person name="Kabisch J."/>
        </authorList>
    </citation>
    <scope>NUCLEOTIDE SEQUENCE [LARGE SCALE GENOMIC DNA]</scope>
    <source>
        <strain evidence="1 2">MBT-2</strain>
    </source>
</reference>
<dbReference type="Proteomes" id="UP000546173">
    <property type="component" value="Unassembled WGS sequence"/>
</dbReference>
<gene>
    <name evidence="1" type="ORF">H7993_01665</name>
</gene>
<evidence type="ECO:0000313" key="2">
    <source>
        <dbReference type="Proteomes" id="UP000546173"/>
    </source>
</evidence>
<protein>
    <submittedName>
        <fullName evidence="1">Uncharacterized protein</fullName>
    </submittedName>
</protein>
<accession>A0A7X1KS75</accession>
<sequence>MRQWISSKRLISCACQSTQLMDDKNTANGHYRWTTGPAKIALYGFVGNSRICNISVACRAPFSFESGDARNAIQRCFVFADKALRANLEEQ</sequence>
<organism evidence="1 2">
    <name type="scientific">Pseudomonas baltica</name>
    <dbReference type="NCBI Taxonomy" id="2762576"/>
    <lineage>
        <taxon>Bacteria</taxon>
        <taxon>Pseudomonadati</taxon>
        <taxon>Pseudomonadota</taxon>
        <taxon>Gammaproteobacteria</taxon>
        <taxon>Pseudomonadales</taxon>
        <taxon>Pseudomonadaceae</taxon>
        <taxon>Pseudomonas</taxon>
    </lineage>
</organism>
<dbReference type="AlphaFoldDB" id="A0A7X1KS75"/>
<name>A0A7X1KS75_9PSED</name>
<evidence type="ECO:0000313" key="1">
    <source>
        <dbReference type="EMBL" id="MBC2677085.1"/>
    </source>
</evidence>
<comment type="caution">
    <text evidence="1">The sequence shown here is derived from an EMBL/GenBank/DDBJ whole genome shotgun (WGS) entry which is preliminary data.</text>
</comment>
<dbReference type="RefSeq" id="WP_185794219.1">
    <property type="nucleotide sequence ID" value="NZ_JACMYH010000001.1"/>
</dbReference>
<keyword evidence="2" id="KW-1185">Reference proteome</keyword>
<dbReference type="EMBL" id="JACMYH010000001">
    <property type="protein sequence ID" value="MBC2677085.1"/>
    <property type="molecule type" value="Genomic_DNA"/>
</dbReference>